<dbReference type="EMBL" id="FP236843">
    <property type="protein sequence ID" value="CAX61442.1"/>
    <property type="molecule type" value="Genomic_DNA"/>
</dbReference>
<dbReference type="InterPro" id="IPR041954">
    <property type="entry name" value="CT_DMSOR/BSOR/TMAOR"/>
</dbReference>
<dbReference type="GeneID" id="90513855"/>
<dbReference type="InterPro" id="IPR006655">
    <property type="entry name" value="Mopterin_OxRdtase_prok_CS"/>
</dbReference>
<dbReference type="SUPFAM" id="SSF53706">
    <property type="entry name" value="Formate dehydrogenase/DMSO reductase, domains 1-3"/>
    <property type="match status" value="1"/>
</dbReference>
<dbReference type="PANTHER" id="PTHR43742:SF10">
    <property type="entry name" value="TRIMETHYLAMINE-N-OXIDE REDUCTASE 2"/>
    <property type="match status" value="1"/>
</dbReference>
<dbReference type="GO" id="GO:0016491">
    <property type="term" value="F:oxidoreductase activity"/>
    <property type="evidence" value="ECO:0007669"/>
    <property type="project" value="UniProtKB-KW"/>
</dbReference>
<evidence type="ECO:0000256" key="1">
    <source>
        <dbReference type="ARBA" id="ARBA00001942"/>
    </source>
</evidence>
<feature type="domain" description="Molybdopterin dinucleotide-binding" evidence="9">
    <location>
        <begin position="620"/>
        <end position="735"/>
    </location>
</feature>
<dbReference type="GO" id="GO:0009061">
    <property type="term" value="P:anaerobic respiration"/>
    <property type="evidence" value="ECO:0007669"/>
    <property type="project" value="TreeGrafter"/>
</dbReference>
<evidence type="ECO:0000256" key="2">
    <source>
        <dbReference type="ARBA" id="ARBA00010312"/>
    </source>
</evidence>
<dbReference type="Gene3D" id="3.40.228.10">
    <property type="entry name" value="Dimethylsulfoxide Reductase, domain 2"/>
    <property type="match status" value="1"/>
</dbReference>
<evidence type="ECO:0000313" key="11">
    <source>
        <dbReference type="EMBL" id="CAX61442.1"/>
    </source>
</evidence>
<dbReference type="CDD" id="cd02793">
    <property type="entry name" value="MopB_CT_DMSOR-BSOR-TMAOR"/>
    <property type="match status" value="1"/>
</dbReference>
<dbReference type="KEGG" id="ebi:EbC_39110"/>
<reference evidence="11 12" key="1">
    <citation type="journal article" date="2010" name="BMC Genomics">
        <title>Genome comparison of the epiphytic bacteria Erwinia billingiae and E. tasmaniensis with the pear pathogen E. pyrifoliae.</title>
        <authorList>
            <person name="Kube M."/>
            <person name="Migdoll A.M."/>
            <person name="Gehring I."/>
            <person name="Heitmann K."/>
            <person name="Mayer Y."/>
            <person name="Kuhl H."/>
            <person name="Knaust F."/>
            <person name="Geider K."/>
            <person name="Reinhardt R."/>
        </authorList>
    </citation>
    <scope>NUCLEOTIDE SEQUENCE [LARGE SCALE GENOMIC DNA]</scope>
    <source>
        <strain evidence="11 12">Eb661</strain>
    </source>
</reference>
<dbReference type="InterPro" id="IPR050612">
    <property type="entry name" value="Prok_Mopterin_Oxidored"/>
</dbReference>
<dbReference type="PROSITE" id="PS00932">
    <property type="entry name" value="MOLYBDOPTERIN_PROK_3"/>
    <property type="match status" value="1"/>
</dbReference>
<keyword evidence="6" id="KW-0560">Oxidoreductase</keyword>
<dbReference type="RefSeq" id="WP_013203925.1">
    <property type="nucleotide sequence ID" value="NC_014306.1"/>
</dbReference>
<dbReference type="Pfam" id="PF18364">
    <property type="entry name" value="Molybdopterin_N"/>
    <property type="match status" value="1"/>
</dbReference>
<dbReference type="GO" id="GO:0030288">
    <property type="term" value="C:outer membrane-bounded periplasmic space"/>
    <property type="evidence" value="ECO:0007669"/>
    <property type="project" value="TreeGrafter"/>
</dbReference>
<evidence type="ECO:0000313" key="12">
    <source>
        <dbReference type="Proteomes" id="UP000008793"/>
    </source>
</evidence>
<accession>D8MX85</accession>
<dbReference type="AlphaFoldDB" id="D8MX85"/>
<keyword evidence="3" id="KW-0500">Molybdenum</keyword>
<organism evidence="12">
    <name type="scientific">Erwinia billingiae (strain Eb661)</name>
    <dbReference type="NCBI Taxonomy" id="634500"/>
    <lineage>
        <taxon>Bacteria</taxon>
        <taxon>Pseudomonadati</taxon>
        <taxon>Pseudomonadota</taxon>
        <taxon>Gammaproteobacteria</taxon>
        <taxon>Enterobacterales</taxon>
        <taxon>Erwiniaceae</taxon>
        <taxon>Erwinia</taxon>
    </lineage>
</organism>
<dbReference type="GO" id="GO:0043546">
    <property type="term" value="F:molybdopterin cofactor binding"/>
    <property type="evidence" value="ECO:0007669"/>
    <property type="project" value="InterPro"/>
</dbReference>
<dbReference type="InterPro" id="IPR006656">
    <property type="entry name" value="Mopterin_OxRdtase"/>
</dbReference>
<evidence type="ECO:0000256" key="6">
    <source>
        <dbReference type="ARBA" id="ARBA00023002"/>
    </source>
</evidence>
<dbReference type="HOGENOM" id="CLU_000422_13_3_6"/>
<dbReference type="InterPro" id="IPR041460">
    <property type="entry name" value="Molybdopterin_N"/>
</dbReference>
<sequence>MTATRAMHSSHWGAFSALNDNGTLHITPFSGDPDPSPLLQNFENVLRHPVRLATPMVRRGWLEDGPGPDDRRGADDYIAISWEQAYSLAAAELKRVAGLAGPEAVFGGSYGWSSAGRFHHAQSQVHRFLNTSIGGYVRSVNSYSSGAASVILPHIVGDMNEIARRGVSWQEIAEHSEVVLSFGGLALKNSQVASGGLSEHTERGFIQQAARRGARFISVSPLASDLPDEAQGEWLAIHPGTDSALILALLQILKQRQWSDEAFLADYCVGWPQLVAYLNGEQDGQLRDAAWAAEICGIPAARIEALAEQLHGKRVIVSVAHALQRAQHGEQPVWLGLVLAAALGQPGLPGGGYSYALGALGHYGKQHNRVAFPALPQGKNGIDRLIPVARISDMLLHPGEKFRYNGRTLTYPTIKLAWWAGGNPFHHHQDLARLRKAFATLDTLIVHEVAWTSTARHADLVLPATMTLEREDVGGAPTDRHLIAMQQVAAPYGEAKDDYSIFSELSRRLGSEQAFTEGRNAREWQAHLYQQMQEKLQQQGISVPDFATFWQQGILELPQSDDAGRLLRHFRRDPQQHPLPTPSGKIEIYSATLASFDNADCPGHPVWLTPLQQPDEQYPFYLIANQPASRLHSQLDFGRFSVSQKRGGREVCSMHPRDAQQQGIAEGDVVEITNPRGTVLASVTLSEKVRTGVVQLPTGAWYDPVDPLAEQPTCRHGNPNVLTLDIGTSGLSQGCTGQITVVQIRRFTGEPPAVRAFEPPVISRNPPQASAAAGDVAPGA</sequence>
<dbReference type="InterPro" id="IPR006657">
    <property type="entry name" value="MoPterin_dinucl-bd_dom"/>
</dbReference>
<dbReference type="STRING" id="634500.EbC_39110"/>
<gene>
    <name evidence="11" type="ordered locus">EbC_39110</name>
</gene>
<dbReference type="PANTHER" id="PTHR43742">
    <property type="entry name" value="TRIMETHYLAMINE-N-OXIDE REDUCTASE"/>
    <property type="match status" value="1"/>
</dbReference>
<dbReference type="Gene3D" id="2.40.40.20">
    <property type="match status" value="1"/>
</dbReference>
<comment type="cofactor">
    <cofactor evidence="1">
        <name>Mo-bis(molybdopterin guanine dinucleotide)</name>
        <dbReference type="ChEBI" id="CHEBI:60539"/>
    </cofactor>
</comment>
<evidence type="ECO:0000256" key="4">
    <source>
        <dbReference type="ARBA" id="ARBA00022723"/>
    </source>
</evidence>
<protein>
    <submittedName>
        <fullName evidence="11">Molybdopterin oxidoreductase</fullName>
    </submittedName>
</protein>
<evidence type="ECO:0000259" key="8">
    <source>
        <dbReference type="Pfam" id="PF00384"/>
    </source>
</evidence>
<dbReference type="InterPro" id="IPR009010">
    <property type="entry name" value="Asp_de-COase-like_dom_sf"/>
</dbReference>
<evidence type="ECO:0000256" key="3">
    <source>
        <dbReference type="ARBA" id="ARBA00022505"/>
    </source>
</evidence>
<feature type="domain" description="Molybdopterin oxidoreductase" evidence="8">
    <location>
        <begin position="51"/>
        <end position="507"/>
    </location>
</feature>
<dbReference type="Gene3D" id="3.40.50.740">
    <property type="match status" value="1"/>
</dbReference>
<dbReference type="Pfam" id="PF01568">
    <property type="entry name" value="Molydop_binding"/>
    <property type="match status" value="1"/>
</dbReference>
<feature type="region of interest" description="Disordered" evidence="7">
    <location>
        <begin position="761"/>
        <end position="780"/>
    </location>
</feature>
<feature type="domain" description="Molybdopterin oxidoreductase N-terminal" evidence="10">
    <location>
        <begin position="8"/>
        <end position="42"/>
    </location>
</feature>
<dbReference type="Gene3D" id="3.90.55.10">
    <property type="entry name" value="Dimethylsulfoxide Reductase, domain 3"/>
    <property type="match status" value="1"/>
</dbReference>
<name>D8MX85_ERWBE</name>
<dbReference type="Pfam" id="PF00384">
    <property type="entry name" value="Molybdopterin"/>
    <property type="match status" value="1"/>
</dbReference>
<evidence type="ECO:0000259" key="9">
    <source>
        <dbReference type="Pfam" id="PF01568"/>
    </source>
</evidence>
<dbReference type="GO" id="GO:0030151">
    <property type="term" value="F:molybdenum ion binding"/>
    <property type="evidence" value="ECO:0007669"/>
    <property type="project" value="TreeGrafter"/>
</dbReference>
<keyword evidence="5" id="KW-0574">Periplasm</keyword>
<evidence type="ECO:0000259" key="10">
    <source>
        <dbReference type="Pfam" id="PF18364"/>
    </source>
</evidence>
<keyword evidence="12" id="KW-1185">Reference proteome</keyword>
<dbReference type="GO" id="GO:0009055">
    <property type="term" value="F:electron transfer activity"/>
    <property type="evidence" value="ECO:0007669"/>
    <property type="project" value="TreeGrafter"/>
</dbReference>
<comment type="similarity">
    <text evidence="2">Belongs to the prokaryotic molybdopterin-containing oxidoreductase family.</text>
</comment>
<dbReference type="eggNOG" id="COG0243">
    <property type="taxonomic scope" value="Bacteria"/>
</dbReference>
<dbReference type="Proteomes" id="UP000008793">
    <property type="component" value="Chromosome"/>
</dbReference>
<evidence type="ECO:0000256" key="5">
    <source>
        <dbReference type="ARBA" id="ARBA00022764"/>
    </source>
</evidence>
<evidence type="ECO:0000256" key="7">
    <source>
        <dbReference type="SAM" id="MobiDB-lite"/>
    </source>
</evidence>
<keyword evidence="4" id="KW-0479">Metal-binding</keyword>
<proteinExistence type="inferred from homology"/>
<feature type="compositionally biased region" description="Low complexity" evidence="7">
    <location>
        <begin position="766"/>
        <end position="780"/>
    </location>
</feature>
<dbReference type="SUPFAM" id="SSF50692">
    <property type="entry name" value="ADC-like"/>
    <property type="match status" value="1"/>
</dbReference>